<dbReference type="STRING" id="1165689.SAMN02927914_04449"/>
<organism evidence="1 2">
    <name type="scientific">Mesorhizobium qingshengii</name>
    <dbReference type="NCBI Taxonomy" id="1165689"/>
    <lineage>
        <taxon>Bacteria</taxon>
        <taxon>Pseudomonadati</taxon>
        <taxon>Pseudomonadota</taxon>
        <taxon>Alphaproteobacteria</taxon>
        <taxon>Hyphomicrobiales</taxon>
        <taxon>Phyllobacteriaceae</taxon>
        <taxon>Mesorhizobium</taxon>
    </lineage>
</organism>
<gene>
    <name evidence="1" type="ORF">SAMN02927914_04449</name>
</gene>
<dbReference type="AlphaFoldDB" id="A0A1G5Z8G0"/>
<proteinExistence type="predicted"/>
<reference evidence="1 2" key="1">
    <citation type="submission" date="2016-10" db="EMBL/GenBank/DDBJ databases">
        <authorList>
            <person name="de Groot N.N."/>
        </authorList>
    </citation>
    <scope>NUCLEOTIDE SEQUENCE [LARGE SCALE GENOMIC DNA]</scope>
    <source>
        <strain evidence="1 2">CGMCC 1.12097</strain>
    </source>
</reference>
<sequence length="74" mass="7882">MEFADDIDAGAQNSLSDLVVFARAKVGLGQIAASHHDLGGGIGLIKVVFAQSVALFSRRLIKIFQPRSVSPNYP</sequence>
<accession>A0A1G5Z8G0</accession>
<dbReference type="Proteomes" id="UP000198588">
    <property type="component" value="Unassembled WGS sequence"/>
</dbReference>
<name>A0A1G5Z8G0_9HYPH</name>
<protein>
    <submittedName>
        <fullName evidence="1">Uncharacterized protein</fullName>
    </submittedName>
</protein>
<evidence type="ECO:0000313" key="1">
    <source>
        <dbReference type="EMBL" id="SDA91138.1"/>
    </source>
</evidence>
<evidence type="ECO:0000313" key="2">
    <source>
        <dbReference type="Proteomes" id="UP000198588"/>
    </source>
</evidence>
<dbReference type="EMBL" id="FMXM01000015">
    <property type="protein sequence ID" value="SDA91138.1"/>
    <property type="molecule type" value="Genomic_DNA"/>
</dbReference>